<feature type="compositionally biased region" description="Low complexity" evidence="10">
    <location>
        <begin position="138"/>
        <end position="162"/>
    </location>
</feature>
<evidence type="ECO:0000256" key="10">
    <source>
        <dbReference type="SAM" id="MobiDB-lite"/>
    </source>
</evidence>
<dbReference type="Gene3D" id="3.40.50.150">
    <property type="entry name" value="Vaccinia Virus protein VP39"/>
    <property type="match status" value="2"/>
</dbReference>
<reference evidence="12" key="1">
    <citation type="journal article" date="2010" name="Genome Res.">
        <title>Population genomic sequencing of Coccidioides fungi reveals recent hybridization and transposon control.</title>
        <authorList>
            <person name="Neafsey D.E."/>
            <person name="Barker B.M."/>
            <person name="Sharpton T.J."/>
            <person name="Stajich J.E."/>
            <person name="Park D.J."/>
            <person name="Whiston E."/>
            <person name="Hung C.-Y."/>
            <person name="McMahan C."/>
            <person name="White J."/>
            <person name="Sykes S."/>
            <person name="Heiman D."/>
            <person name="Young S."/>
            <person name="Zeng Q."/>
            <person name="Abouelleil A."/>
            <person name="Aftuck L."/>
            <person name="Bessette D."/>
            <person name="Brown A."/>
            <person name="FitzGerald M."/>
            <person name="Lui A."/>
            <person name="Macdonald J.P."/>
            <person name="Priest M."/>
            <person name="Orbach M.J."/>
            <person name="Galgiani J.N."/>
            <person name="Kirkland T.N."/>
            <person name="Cole G.T."/>
            <person name="Birren B.W."/>
            <person name="Henn M.R."/>
            <person name="Taylor J.W."/>
            <person name="Rounsley S.D."/>
        </authorList>
    </citation>
    <scope>NUCLEOTIDE SEQUENCE [LARGE SCALE GENOMIC DNA]</scope>
    <source>
        <strain evidence="12">RMSCC 3703</strain>
    </source>
</reference>
<dbReference type="AlphaFoldDB" id="A0A0J8TT98"/>
<dbReference type="PANTHER" id="PTHR10631">
    <property type="entry name" value="N 2 ,N 2 -DIMETHYLGUANOSINE TRNA METHYLTRANSFERASE"/>
    <property type="match status" value="1"/>
</dbReference>
<feature type="compositionally biased region" description="Low complexity" evidence="10">
    <location>
        <begin position="392"/>
        <end position="404"/>
    </location>
</feature>
<gene>
    <name evidence="11" type="ORF">CISG_06262</name>
</gene>
<accession>A0A0J8TT98</accession>
<evidence type="ECO:0000256" key="6">
    <source>
        <dbReference type="ARBA" id="ARBA00022884"/>
    </source>
</evidence>
<feature type="region of interest" description="Disordered" evidence="10">
    <location>
        <begin position="616"/>
        <end position="640"/>
    </location>
</feature>
<dbReference type="GO" id="GO:0005634">
    <property type="term" value="C:nucleus"/>
    <property type="evidence" value="ECO:0007669"/>
    <property type="project" value="TreeGrafter"/>
</dbReference>
<dbReference type="GO" id="GO:0002940">
    <property type="term" value="P:tRNA N2-guanine methylation"/>
    <property type="evidence" value="ECO:0007669"/>
    <property type="project" value="TreeGrafter"/>
</dbReference>
<comment type="catalytic activity">
    <reaction evidence="8 9">
        <text>guanosine(26) in tRNA + 2 S-adenosyl-L-methionine = N(2)-dimethylguanosine(26) in tRNA + 2 S-adenosyl-L-homocysteine + 2 H(+)</text>
        <dbReference type="Rhea" id="RHEA:43140"/>
        <dbReference type="Rhea" id="RHEA-COMP:10359"/>
        <dbReference type="Rhea" id="RHEA-COMP:10360"/>
        <dbReference type="ChEBI" id="CHEBI:15378"/>
        <dbReference type="ChEBI" id="CHEBI:57856"/>
        <dbReference type="ChEBI" id="CHEBI:59789"/>
        <dbReference type="ChEBI" id="CHEBI:74269"/>
        <dbReference type="ChEBI" id="CHEBI:74513"/>
        <dbReference type="EC" id="2.1.1.216"/>
    </reaction>
</comment>
<evidence type="ECO:0000256" key="9">
    <source>
        <dbReference type="PROSITE-ProRule" id="PRU00958"/>
    </source>
</evidence>
<dbReference type="STRING" id="454286.A0A0J8TT98"/>
<feature type="compositionally biased region" description="Basic and acidic residues" evidence="10">
    <location>
        <begin position="48"/>
        <end position="63"/>
    </location>
</feature>
<protein>
    <recommendedName>
        <fullName evidence="7 9">tRNA (guanine(26)-N(2))-dimethyltransferase</fullName>
        <ecNumber evidence="7 9">2.1.1.216</ecNumber>
    </recommendedName>
</protein>
<dbReference type="EC" id="2.1.1.216" evidence="7 9"/>
<evidence type="ECO:0000256" key="7">
    <source>
        <dbReference type="ARBA" id="ARBA00039099"/>
    </source>
</evidence>
<evidence type="ECO:0000256" key="8">
    <source>
        <dbReference type="ARBA" id="ARBA00051897"/>
    </source>
</evidence>
<feature type="region of interest" description="Disordered" evidence="10">
    <location>
        <begin position="42"/>
        <end position="64"/>
    </location>
</feature>
<evidence type="ECO:0000256" key="4">
    <source>
        <dbReference type="ARBA" id="ARBA00022691"/>
    </source>
</evidence>
<evidence type="ECO:0000313" key="12">
    <source>
        <dbReference type="Proteomes" id="UP000054559"/>
    </source>
</evidence>
<evidence type="ECO:0000256" key="3">
    <source>
        <dbReference type="ARBA" id="ARBA00022679"/>
    </source>
</evidence>
<comment type="similarity">
    <text evidence="9">Belongs to the class I-like SAM-binding methyltransferase superfamily. Trm1 family.</text>
</comment>
<dbReference type="Proteomes" id="UP000054559">
    <property type="component" value="Unassembled WGS sequence"/>
</dbReference>
<evidence type="ECO:0000256" key="1">
    <source>
        <dbReference type="ARBA" id="ARBA00022555"/>
    </source>
</evidence>
<feature type="region of interest" description="Disordered" evidence="10">
    <location>
        <begin position="388"/>
        <end position="413"/>
    </location>
</feature>
<dbReference type="GO" id="GO:0160104">
    <property type="term" value="F:tRNA (guanine(26)-N2)-dimethyltransferase activity"/>
    <property type="evidence" value="ECO:0007669"/>
    <property type="project" value="UniProtKB-UniRule"/>
</dbReference>
<evidence type="ECO:0000313" key="11">
    <source>
        <dbReference type="EMBL" id="KMU77027.1"/>
    </source>
</evidence>
<organism evidence="11 12">
    <name type="scientific">Coccidioides immitis RMSCC 3703</name>
    <dbReference type="NCBI Taxonomy" id="454286"/>
    <lineage>
        <taxon>Eukaryota</taxon>
        <taxon>Fungi</taxon>
        <taxon>Dikarya</taxon>
        <taxon>Ascomycota</taxon>
        <taxon>Pezizomycotina</taxon>
        <taxon>Eurotiomycetes</taxon>
        <taxon>Eurotiomycetidae</taxon>
        <taxon>Onygenales</taxon>
        <taxon>Onygenaceae</taxon>
        <taxon>Coccidioides</taxon>
    </lineage>
</organism>
<keyword evidence="2 9" id="KW-0489">Methyltransferase</keyword>
<dbReference type="FunFam" id="3.30.56.70:FF:000001">
    <property type="entry name" value="tRNA (guanine(26)-N(2))-dimethyltransferase"/>
    <property type="match status" value="1"/>
</dbReference>
<dbReference type="PROSITE" id="PS51626">
    <property type="entry name" value="SAM_MT_TRM1"/>
    <property type="match status" value="1"/>
</dbReference>
<sequence>MASQGPSIGTLSSIPQVGQIVRHGDKEYETVKEGLAYILVPRQSTSSSEKERKNRPTEDKDRPAVFYNPIQQFNRDLSVLAIRAYGEHAIAMKTEKHEKKLKRRDSHCKGKKRKREALDGDTGTGSKKSCVDERSDIPAPAVSEVAPSVAEQEQPNAPENNETPWTPSFTILDALSATGLRALRYAKEIPFATQVVANDLSALAIASMKNNIKHNRVDDIVRPNNGDACSYMYSILGLQKPHKDGSYFAAPFMDAAVQAVTDGGMLCVTCTDAGVFAATGYPEKAYALYGGIPIKGVHSHEGGLRLILHALATSAAKYGIAIEPLLSLSIDFYARLTHLAGPMWAGPLHNPHFVQRILDLLGGADRETYPTFGRIEGMLTTALEEDLNLGGSSKEPTPEPESSTNDLDSNTAPSLLIPRVDPAQIEPYPFFFITSAISKVLHTQTMPENSLRGALRHLGYKSTRSHAKPGSIRTDAPWSVIWEIMREWVRQKSPVKEGAINEGSPGEGIMRRGREKLGIDGEGAGLRSLKRDILSAVEAGKDLSDLTTKIEAALYRSGVCRLRTEKTGPENGEQGAITNKTGESSLERPDPSTLDIVFDESLGRKAMDAHHKKRLIRYQTNPRPNWGPLARAPVTSAKKD</sequence>
<name>A0A0J8TT98_COCIT</name>
<dbReference type="Gene3D" id="3.30.56.70">
    <property type="entry name" value="N2,N2-dimethylguanosine tRNA methyltransferase, C-terminal domain"/>
    <property type="match status" value="1"/>
</dbReference>
<dbReference type="PANTHER" id="PTHR10631:SF3">
    <property type="entry name" value="TRNA (GUANINE(26)-N(2))-DIMETHYLTRANSFERASE"/>
    <property type="match status" value="1"/>
</dbReference>
<feature type="region of interest" description="Disordered" evidence="10">
    <location>
        <begin position="565"/>
        <end position="592"/>
    </location>
</feature>
<evidence type="ECO:0000256" key="5">
    <source>
        <dbReference type="ARBA" id="ARBA00022694"/>
    </source>
</evidence>
<dbReference type="SUPFAM" id="SSF53335">
    <property type="entry name" value="S-adenosyl-L-methionine-dependent methyltransferases"/>
    <property type="match status" value="1"/>
</dbReference>
<dbReference type="GO" id="GO:0000049">
    <property type="term" value="F:tRNA binding"/>
    <property type="evidence" value="ECO:0007669"/>
    <property type="project" value="UniProtKB-UniRule"/>
</dbReference>
<feature type="compositionally biased region" description="Basic residues" evidence="10">
    <location>
        <begin position="99"/>
        <end position="115"/>
    </location>
</feature>
<dbReference type="InterPro" id="IPR042296">
    <property type="entry name" value="tRNA_met_Trm1_C"/>
</dbReference>
<dbReference type="InterPro" id="IPR002905">
    <property type="entry name" value="Trm1"/>
</dbReference>
<dbReference type="InterPro" id="IPR029063">
    <property type="entry name" value="SAM-dependent_MTases_sf"/>
</dbReference>
<feature type="region of interest" description="Disordered" evidence="10">
    <location>
        <begin position="95"/>
        <end position="165"/>
    </location>
</feature>
<keyword evidence="3 9" id="KW-0808">Transferase</keyword>
<evidence type="ECO:0000256" key="2">
    <source>
        <dbReference type="ARBA" id="ARBA00022603"/>
    </source>
</evidence>
<keyword evidence="1 9" id="KW-0820">tRNA-binding</keyword>
<keyword evidence="6 9" id="KW-0694">RNA-binding</keyword>
<keyword evidence="5 9" id="KW-0819">tRNA processing</keyword>
<dbReference type="EMBL" id="DS268151">
    <property type="protein sequence ID" value="KMU77027.1"/>
    <property type="molecule type" value="Genomic_DNA"/>
</dbReference>
<dbReference type="OrthoDB" id="6349953at2759"/>
<keyword evidence="4 9" id="KW-0949">S-adenosyl-L-methionine</keyword>
<proteinExistence type="inferred from homology"/>
<dbReference type="Pfam" id="PF02005">
    <property type="entry name" value="TRM"/>
    <property type="match status" value="2"/>
</dbReference>